<feature type="compositionally biased region" description="Polar residues" evidence="1">
    <location>
        <begin position="30"/>
        <end position="51"/>
    </location>
</feature>
<reference evidence="2" key="2">
    <citation type="submission" date="2020-10" db="EMBL/GenBank/DDBJ databases">
        <authorList>
            <person name="Peck L.D."/>
            <person name="Nowell R.W."/>
            <person name="Flood J."/>
            <person name="Ryan M.J."/>
            <person name="Barraclough T.G."/>
        </authorList>
    </citation>
    <scope>NUCLEOTIDE SEQUENCE</scope>
    <source>
        <strain evidence="2">IMI 127659i</strain>
    </source>
</reference>
<evidence type="ECO:0000256" key="1">
    <source>
        <dbReference type="SAM" id="MobiDB-lite"/>
    </source>
</evidence>
<evidence type="ECO:0000313" key="2">
    <source>
        <dbReference type="EMBL" id="KAG5762731.1"/>
    </source>
</evidence>
<dbReference type="Proteomes" id="UP000750502">
    <property type="component" value="Unassembled WGS sequence"/>
</dbReference>
<feature type="region of interest" description="Disordered" evidence="1">
    <location>
        <begin position="23"/>
        <end position="62"/>
    </location>
</feature>
<sequence length="411" mass="46508">MKPSLLVFNPNGDMDLILRQSRAQRIQKATHGSSSSDGTNEEPSGYTTATEDQVEHKQGSPVKFKNVSSSVQTVEDLRNLGSRNELGQHIELRYRVSSAHLALASPVFKAMVDKSRSFATVDLSSRSKSGFKRYAEALLILLDVIHGHHKSVPKAMSLELLIELWGLIDSHKCHEVVEMFVDHWVGSVIDKDKIEGSSLKTNMSRLYISWVFGKGEYFDLLAHNILKSTAGSIQTDLPLQAIILETLEHRREAIVNQVLDKIYVLLEELWSGDSTPQDTNGDPFPAEDEHCCALALGRLMKGMRSFGLEIPRPVSRPINEKSFMQLCDFTTRIELKHHSHGGICKVVKLRREMRDWYMEICRIDICDDVRFRDFEVAKSTQDGKEPSQKRMREASVIITNTRVCSEAQKEL</sequence>
<evidence type="ECO:0000313" key="3">
    <source>
        <dbReference type="Proteomes" id="UP000750502"/>
    </source>
</evidence>
<reference evidence="2" key="1">
    <citation type="journal article" date="2020" name="bioRxiv">
        <title>Historical genomics reveals the evolutionary mechanisms behind multiple outbreaks of the host-specific coffee wilt pathogen Fusarium xylarioides.</title>
        <authorList>
            <person name="Peck D."/>
            <person name="Nowell R.W."/>
            <person name="Flood J."/>
            <person name="Ryan M.J."/>
            <person name="Barraclough T.G."/>
        </authorList>
    </citation>
    <scope>NUCLEOTIDE SEQUENCE</scope>
    <source>
        <strain evidence="2">IMI 127659i</strain>
    </source>
</reference>
<organism evidence="2 3">
    <name type="scientific">Fusarium xylarioides</name>
    <dbReference type="NCBI Taxonomy" id="221167"/>
    <lineage>
        <taxon>Eukaryota</taxon>
        <taxon>Fungi</taxon>
        <taxon>Dikarya</taxon>
        <taxon>Ascomycota</taxon>
        <taxon>Pezizomycotina</taxon>
        <taxon>Sordariomycetes</taxon>
        <taxon>Hypocreomycetidae</taxon>
        <taxon>Hypocreales</taxon>
        <taxon>Nectriaceae</taxon>
        <taxon>Fusarium</taxon>
        <taxon>Fusarium fujikuroi species complex</taxon>
    </lineage>
</organism>
<comment type="caution">
    <text evidence="2">The sequence shown here is derived from an EMBL/GenBank/DDBJ whole genome shotgun (WGS) entry which is preliminary data.</text>
</comment>
<accession>A0A9P7L3E9</accession>
<dbReference type="EMBL" id="JADFTT010000354">
    <property type="protein sequence ID" value="KAG5762731.1"/>
    <property type="molecule type" value="Genomic_DNA"/>
</dbReference>
<proteinExistence type="predicted"/>
<gene>
    <name evidence="2" type="ORF">H9Q72_009167</name>
</gene>
<protein>
    <recommendedName>
        <fullName evidence="4">BTB domain-containing protein</fullName>
    </recommendedName>
</protein>
<dbReference type="AlphaFoldDB" id="A0A9P7L3E9"/>
<name>A0A9P7L3E9_9HYPO</name>
<dbReference type="OrthoDB" id="5326346at2759"/>
<evidence type="ECO:0008006" key="4">
    <source>
        <dbReference type="Google" id="ProtNLM"/>
    </source>
</evidence>
<keyword evidence="3" id="KW-1185">Reference proteome</keyword>